<proteinExistence type="predicted"/>
<dbReference type="Gramene" id="ONI24894">
    <property type="protein sequence ID" value="ONI24894"/>
    <property type="gene ID" value="PRUPE_2G267900"/>
</dbReference>
<dbReference type="InterPro" id="IPR011990">
    <property type="entry name" value="TPR-like_helical_dom_sf"/>
</dbReference>
<dbReference type="EMBL" id="CM007652">
    <property type="protein sequence ID" value="ONI24894.1"/>
    <property type="molecule type" value="Genomic_DNA"/>
</dbReference>
<dbReference type="eggNOG" id="KOG2084">
    <property type="taxonomic scope" value="Eukaryota"/>
</dbReference>
<dbReference type="SUPFAM" id="SSF48452">
    <property type="entry name" value="TPR-like"/>
    <property type="match status" value="1"/>
</dbReference>
<dbReference type="InterPro" id="IPR046341">
    <property type="entry name" value="SET_dom_sf"/>
</dbReference>
<dbReference type="InterPro" id="IPR019734">
    <property type="entry name" value="TPR_rpt"/>
</dbReference>
<evidence type="ECO:0000313" key="2">
    <source>
        <dbReference type="Proteomes" id="UP000006882"/>
    </source>
</evidence>
<name>A0A251QM43_PRUPE</name>
<dbReference type="SMART" id="SM00028">
    <property type="entry name" value="TPR"/>
    <property type="match status" value="4"/>
</dbReference>
<dbReference type="Gene3D" id="2.170.270.10">
    <property type="entry name" value="SET domain"/>
    <property type="match status" value="1"/>
</dbReference>
<dbReference type="OrthoDB" id="1926212at2759"/>
<dbReference type="STRING" id="3760.A0A251QM43"/>
<reference evidence="1 2" key="1">
    <citation type="journal article" date="2013" name="Nat. Genet.">
        <title>The high-quality draft genome of peach (Prunus persica) identifies unique patterns of genetic diversity, domestication and genome evolution.</title>
        <authorList>
            <consortium name="International Peach Genome Initiative"/>
            <person name="Verde I."/>
            <person name="Abbott A.G."/>
            <person name="Scalabrin S."/>
            <person name="Jung S."/>
            <person name="Shu S."/>
            <person name="Marroni F."/>
            <person name="Zhebentyayeva T."/>
            <person name="Dettori M.T."/>
            <person name="Grimwood J."/>
            <person name="Cattonaro F."/>
            <person name="Zuccolo A."/>
            <person name="Rossini L."/>
            <person name="Jenkins J."/>
            <person name="Vendramin E."/>
            <person name="Meisel L.A."/>
            <person name="Decroocq V."/>
            <person name="Sosinski B."/>
            <person name="Prochnik S."/>
            <person name="Mitros T."/>
            <person name="Policriti A."/>
            <person name="Cipriani G."/>
            <person name="Dondini L."/>
            <person name="Ficklin S."/>
            <person name="Goodstein D.M."/>
            <person name="Xuan P."/>
            <person name="Del Fabbro C."/>
            <person name="Aramini V."/>
            <person name="Copetti D."/>
            <person name="Gonzalez S."/>
            <person name="Horner D.S."/>
            <person name="Falchi R."/>
            <person name="Lucas S."/>
            <person name="Mica E."/>
            <person name="Maldonado J."/>
            <person name="Lazzari B."/>
            <person name="Bielenberg D."/>
            <person name="Pirona R."/>
            <person name="Miculan M."/>
            <person name="Barakat A."/>
            <person name="Testolin R."/>
            <person name="Stella A."/>
            <person name="Tartarini S."/>
            <person name="Tonutti P."/>
            <person name="Arus P."/>
            <person name="Orellana A."/>
            <person name="Wells C."/>
            <person name="Main D."/>
            <person name="Vizzotto G."/>
            <person name="Silva H."/>
            <person name="Salamini F."/>
            <person name="Schmutz J."/>
            <person name="Morgante M."/>
            <person name="Rokhsar D.S."/>
        </authorList>
    </citation>
    <scope>NUCLEOTIDE SEQUENCE [LARGE SCALE GENOMIC DNA]</scope>
    <source>
        <strain evidence="2">cv. Nemared</strain>
    </source>
</reference>
<dbReference type="Gene3D" id="1.25.40.10">
    <property type="entry name" value="Tetratricopeptide repeat domain"/>
    <property type="match status" value="2"/>
</dbReference>
<protein>
    <submittedName>
        <fullName evidence="1">Uncharacterized protein</fullName>
    </submittedName>
</protein>
<dbReference type="PANTHER" id="PTHR47337">
    <property type="entry name" value="TETRATRICOPEPTIDE REPEAT (TPR)-LIKE SUPERFAMILY PROTEIN"/>
    <property type="match status" value="1"/>
</dbReference>
<gene>
    <name evidence="1" type="ORF">PRUPE_2G267900</name>
</gene>
<dbReference type="SUPFAM" id="SSF82199">
    <property type="entry name" value="SET domain"/>
    <property type="match status" value="1"/>
</dbReference>
<sequence length="797" mass="89638">MEKLKSLVPETLKRMIGESSADDLPRTCSSLVDFLLHFEPFHQMVRDLADPEVALCGKNKEAALESKQKGNKCFLSGDYANALDLYTQALIVAPMDAHEDRNLVATLYVNRASVLHKMGLLRECLRDCNRALQISSNYAKAWYRRGKANASMGNYKDTIRDLDVAKILELTMGGKRQIESEMKIILDQQNSTSNPSIQQYENTSDILDEPHPTGLRCVATPEKGRGMASTGDLPQASLVHTEDPFSMIILKPCRETHCHYCLNELPADKVPCTSCSITLYCSKKCRIRAGGKMSWDYPNNQRIHENLSADLEKYIAETTLNVDSETDAEHIPEHKHECKGVHWPAVLPSEIVLAGRVLVKSIIQRRGSTDIFNLREILDLSHHYSKTPPERKLELHIYSAVLSYCLQYSNDFELPINGFSISQIVILLSQIRVNSMTVVRMKSIDQHGLEDIGKFSSLGGGLTSNVEQVRVGQAIYTSGSLFNHSCQPNIHAYFLSRTLFIRTTEFVTAGVPLELSYGPQVGQWDCKDRVKFLEDEYSFRCQCSGCLKVNFSDLVLNAFHCVELNCSGIVLQSSVVDCEKEKLKRLPNIITAGNMEPHLQAEEFINIDDIDRVAHHHMQINSLFHINPGLCLKCCSYRDLESSSAAANKAWIIIRRLQDAIVSKDVSSTILVDALSSLGVLRSTFHAYNRSIAEAEDNLAQAFCFVGELQHAMEHCKASIEILEKLYNPNHIVIGYELVKLSSIQLSLGDCAAVDSINRLCDIFSCYYGSHAYKVFPYFQFLKRREKQTSSLKDQQK</sequence>
<dbReference type="PANTHER" id="PTHR47337:SF1">
    <property type="entry name" value="TETRATRICOPEPTIDE REPEAT (TPR)-LIKE SUPERFAMILY PROTEIN"/>
    <property type="match status" value="1"/>
</dbReference>
<accession>A0A251QM43</accession>
<dbReference type="AlphaFoldDB" id="A0A251QM43"/>
<evidence type="ECO:0000313" key="1">
    <source>
        <dbReference type="EMBL" id="ONI24894.1"/>
    </source>
</evidence>
<keyword evidence="2" id="KW-1185">Reference proteome</keyword>
<organism evidence="1 2">
    <name type="scientific">Prunus persica</name>
    <name type="common">Peach</name>
    <name type="synonym">Amygdalus persica</name>
    <dbReference type="NCBI Taxonomy" id="3760"/>
    <lineage>
        <taxon>Eukaryota</taxon>
        <taxon>Viridiplantae</taxon>
        <taxon>Streptophyta</taxon>
        <taxon>Embryophyta</taxon>
        <taxon>Tracheophyta</taxon>
        <taxon>Spermatophyta</taxon>
        <taxon>Magnoliopsida</taxon>
        <taxon>eudicotyledons</taxon>
        <taxon>Gunneridae</taxon>
        <taxon>Pentapetalae</taxon>
        <taxon>rosids</taxon>
        <taxon>fabids</taxon>
        <taxon>Rosales</taxon>
        <taxon>Rosaceae</taxon>
        <taxon>Amygdaloideae</taxon>
        <taxon>Amygdaleae</taxon>
        <taxon>Prunus</taxon>
    </lineage>
</organism>
<dbReference type="Proteomes" id="UP000006882">
    <property type="component" value="Chromosome G2"/>
</dbReference>